<keyword evidence="4" id="KW-0067">ATP-binding</keyword>
<reference evidence="5" key="1">
    <citation type="submission" date="2013-12" db="EMBL/GenBank/DDBJ databases">
        <title>The Genome Sequence of Aphanomyces invadans NJM9701.</title>
        <authorList>
            <consortium name="The Broad Institute Genomics Platform"/>
            <person name="Russ C."/>
            <person name="Tyler B."/>
            <person name="van West P."/>
            <person name="Dieguez-Uribeondo J."/>
            <person name="Young S.K."/>
            <person name="Zeng Q."/>
            <person name="Gargeya S."/>
            <person name="Fitzgerald M."/>
            <person name="Abouelleil A."/>
            <person name="Alvarado L."/>
            <person name="Chapman S.B."/>
            <person name="Gainer-Dewar J."/>
            <person name="Goldberg J."/>
            <person name="Griggs A."/>
            <person name="Gujja S."/>
            <person name="Hansen M."/>
            <person name="Howarth C."/>
            <person name="Imamovic A."/>
            <person name="Ireland A."/>
            <person name="Larimer J."/>
            <person name="McCowan C."/>
            <person name="Murphy C."/>
            <person name="Pearson M."/>
            <person name="Poon T.W."/>
            <person name="Priest M."/>
            <person name="Roberts A."/>
            <person name="Saif S."/>
            <person name="Shea T."/>
            <person name="Sykes S."/>
            <person name="Wortman J."/>
            <person name="Nusbaum C."/>
            <person name="Birren B."/>
        </authorList>
    </citation>
    <scope>NUCLEOTIDE SEQUENCE [LARGE SCALE GENOMIC DNA]</scope>
    <source>
        <strain evidence="5">NJM9701</strain>
    </source>
</reference>
<organism evidence="5">
    <name type="scientific">Aphanomyces invadans</name>
    <dbReference type="NCBI Taxonomy" id="157072"/>
    <lineage>
        <taxon>Eukaryota</taxon>
        <taxon>Sar</taxon>
        <taxon>Stramenopiles</taxon>
        <taxon>Oomycota</taxon>
        <taxon>Saprolegniomycetes</taxon>
        <taxon>Saprolegniales</taxon>
        <taxon>Verrucalvaceae</taxon>
        <taxon>Aphanomyces</taxon>
    </lineage>
</organism>
<name>A0A024UD16_9STRA</name>
<protein>
    <recommendedName>
        <fullName evidence="6">ABC transporter domain-containing protein</fullName>
    </recommendedName>
</protein>
<evidence type="ECO:0000256" key="4">
    <source>
        <dbReference type="ARBA" id="ARBA00022840"/>
    </source>
</evidence>
<evidence type="ECO:0000256" key="1">
    <source>
        <dbReference type="ARBA" id="ARBA00004127"/>
    </source>
</evidence>
<proteinExistence type="predicted"/>
<gene>
    <name evidence="5" type="ORF">H310_05143</name>
</gene>
<dbReference type="InterPro" id="IPR027417">
    <property type="entry name" value="P-loop_NTPase"/>
</dbReference>
<dbReference type="AlphaFoldDB" id="A0A024UD16"/>
<dbReference type="eggNOG" id="KOG0054">
    <property type="taxonomic scope" value="Eukaryota"/>
</dbReference>
<dbReference type="SUPFAM" id="SSF52540">
    <property type="entry name" value="P-loop containing nucleoside triphosphate hydrolases"/>
    <property type="match status" value="1"/>
</dbReference>
<dbReference type="EMBL" id="KI913959">
    <property type="protein sequence ID" value="ETW03777.1"/>
    <property type="molecule type" value="Genomic_DNA"/>
</dbReference>
<dbReference type="GO" id="GO:0005524">
    <property type="term" value="F:ATP binding"/>
    <property type="evidence" value="ECO:0007669"/>
    <property type="project" value="UniProtKB-KW"/>
</dbReference>
<accession>A0A024UD16</accession>
<dbReference type="STRING" id="157072.A0A024UD16"/>
<dbReference type="Gene3D" id="3.40.50.300">
    <property type="entry name" value="P-loop containing nucleotide triphosphate hydrolases"/>
    <property type="match status" value="1"/>
</dbReference>
<dbReference type="PANTHER" id="PTHR24223:SF443">
    <property type="entry name" value="MULTIDRUG-RESISTANCE LIKE PROTEIN 1, ISOFORM I"/>
    <property type="match status" value="1"/>
</dbReference>
<evidence type="ECO:0000313" key="5">
    <source>
        <dbReference type="EMBL" id="ETW03777.1"/>
    </source>
</evidence>
<dbReference type="RefSeq" id="XP_008868006.1">
    <property type="nucleotide sequence ID" value="XM_008869784.1"/>
</dbReference>
<dbReference type="GO" id="GO:0016020">
    <property type="term" value="C:membrane"/>
    <property type="evidence" value="ECO:0007669"/>
    <property type="project" value="TreeGrafter"/>
</dbReference>
<sequence>MIAPERICDYIAIAPEGARRNQLTDVPSWPATGQVVFDNVSFRYKPNDPLVLKNVSFNVQGGEKLRRVAS</sequence>
<dbReference type="OrthoDB" id="5553220at2759"/>
<evidence type="ECO:0000256" key="3">
    <source>
        <dbReference type="ARBA" id="ARBA00022741"/>
    </source>
</evidence>
<evidence type="ECO:0008006" key="6">
    <source>
        <dbReference type="Google" id="ProtNLM"/>
    </source>
</evidence>
<comment type="subcellular location">
    <subcellularLocation>
        <location evidence="1">Endomembrane system</location>
        <topology evidence="1">Multi-pass membrane protein</topology>
    </subcellularLocation>
</comment>
<dbReference type="GeneID" id="20082193"/>
<dbReference type="GO" id="GO:0042626">
    <property type="term" value="F:ATPase-coupled transmembrane transporter activity"/>
    <property type="evidence" value="ECO:0007669"/>
    <property type="project" value="TreeGrafter"/>
</dbReference>
<keyword evidence="2" id="KW-0677">Repeat</keyword>
<dbReference type="GO" id="GO:0012505">
    <property type="term" value="C:endomembrane system"/>
    <property type="evidence" value="ECO:0007669"/>
    <property type="project" value="UniProtKB-SubCell"/>
</dbReference>
<evidence type="ECO:0000256" key="2">
    <source>
        <dbReference type="ARBA" id="ARBA00022737"/>
    </source>
</evidence>
<dbReference type="InterPro" id="IPR050173">
    <property type="entry name" value="ABC_transporter_C-like"/>
</dbReference>
<dbReference type="VEuPathDB" id="FungiDB:H310_05143"/>
<keyword evidence="3" id="KW-0547">Nucleotide-binding</keyword>
<dbReference type="PANTHER" id="PTHR24223">
    <property type="entry name" value="ATP-BINDING CASSETTE SUB-FAMILY C"/>
    <property type="match status" value="1"/>
</dbReference>